<dbReference type="AlphaFoldDB" id="A0AA86TW16"/>
<evidence type="ECO:0000313" key="1">
    <source>
        <dbReference type="EMBL" id="CAI9923668.1"/>
    </source>
</evidence>
<dbReference type="EMBL" id="CATOUU010000292">
    <property type="protein sequence ID" value="CAI9923668.1"/>
    <property type="molecule type" value="Genomic_DNA"/>
</dbReference>
<reference evidence="2 3" key="2">
    <citation type="submission" date="2024-07" db="EMBL/GenBank/DDBJ databases">
        <authorList>
            <person name="Akdeniz Z."/>
        </authorList>
    </citation>
    <scope>NUCLEOTIDE SEQUENCE [LARGE SCALE GENOMIC DNA]</scope>
</reference>
<evidence type="ECO:0000313" key="2">
    <source>
        <dbReference type="EMBL" id="CAL6101926.1"/>
    </source>
</evidence>
<sequence length="147" mass="16458">MEFNLQQIQLNLSSFDANMSDFKQNQSQLISDFQNKQQLKIAQLNIILQNLIDEINCNNVINQLYVNNTCTNTSCQVIGQYRMHGICSCRNINAFVQGSSCVCPKDSVIIGSICTCPDNSNLVNGQCVCIVGYLMQNGFCILQYLIV</sequence>
<dbReference type="EMBL" id="CAXDID020000550">
    <property type="protein sequence ID" value="CAL6101926.1"/>
    <property type="molecule type" value="Genomic_DNA"/>
</dbReference>
<proteinExistence type="predicted"/>
<evidence type="ECO:0000313" key="3">
    <source>
        <dbReference type="Proteomes" id="UP001642409"/>
    </source>
</evidence>
<accession>A0AA86TW16</accession>
<reference evidence="1" key="1">
    <citation type="submission" date="2023-06" db="EMBL/GenBank/DDBJ databases">
        <authorList>
            <person name="Kurt Z."/>
        </authorList>
    </citation>
    <scope>NUCLEOTIDE SEQUENCE</scope>
</reference>
<name>A0AA86TW16_9EUKA</name>
<gene>
    <name evidence="1" type="ORF">HINF_LOCUS11313</name>
    <name evidence="2" type="ORF">HINF_LOCUS71422</name>
</gene>
<dbReference type="Proteomes" id="UP001642409">
    <property type="component" value="Unassembled WGS sequence"/>
</dbReference>
<comment type="caution">
    <text evidence="1">The sequence shown here is derived from an EMBL/GenBank/DDBJ whole genome shotgun (WGS) entry which is preliminary data.</text>
</comment>
<protein>
    <submittedName>
        <fullName evidence="2">Hypothetical_protein</fullName>
    </submittedName>
</protein>
<organism evidence="1">
    <name type="scientific">Hexamita inflata</name>
    <dbReference type="NCBI Taxonomy" id="28002"/>
    <lineage>
        <taxon>Eukaryota</taxon>
        <taxon>Metamonada</taxon>
        <taxon>Diplomonadida</taxon>
        <taxon>Hexamitidae</taxon>
        <taxon>Hexamitinae</taxon>
        <taxon>Hexamita</taxon>
    </lineage>
</organism>
<keyword evidence="3" id="KW-1185">Reference proteome</keyword>